<dbReference type="RefSeq" id="WP_062900454.1">
    <property type="nucleotide sequence ID" value="NZ_CP013342.1"/>
</dbReference>
<reference evidence="2" key="1">
    <citation type="submission" date="2015-11" db="EMBL/GenBank/DDBJ databases">
        <title>Complete genome sequence of a polyethylene glycol-degrading strain Sphingopyxis terrae strain 203-1 (NBRC 15098).</title>
        <authorList>
            <person name="Yoshiyuki O."/>
            <person name="Shouta N."/>
            <person name="Nagata Y."/>
            <person name="Numata M."/>
            <person name="Tsuchikane K."/>
            <person name="Hosoyama A."/>
            <person name="Yamazoe A."/>
            <person name="Tsuda M."/>
            <person name="Fujita N."/>
            <person name="Kawai F."/>
        </authorList>
    </citation>
    <scope>NUCLEOTIDE SEQUENCE [LARGE SCALE GENOMIC DNA]</scope>
    <source>
        <strain evidence="2">203-1</strain>
    </source>
</reference>
<gene>
    <name evidence="1" type="ORF">AOA14_01290</name>
</gene>
<dbReference type="EMBL" id="CP013342">
    <property type="protein sequence ID" value="AMU93234.1"/>
    <property type="molecule type" value="Genomic_DNA"/>
</dbReference>
<dbReference type="Proteomes" id="UP000076234">
    <property type="component" value="Chromosome"/>
</dbReference>
<reference evidence="1 2" key="2">
    <citation type="journal article" date="2016" name="Genome Announc.">
        <title>Complete Genome Sequence of Sphingopyxis terrae Strain 203-1 (NBRC 111660), a Polyethylene Glycol Degrader.</title>
        <authorList>
            <person name="Ohtsubo Y."/>
            <person name="Nonoyama S."/>
            <person name="Nagata Y."/>
            <person name="Numata M."/>
            <person name="Tsuchikane K."/>
            <person name="Hosoyama A."/>
            <person name="Yamazoe A."/>
            <person name="Tsuda M."/>
            <person name="Fujita N."/>
            <person name="Kawai F."/>
        </authorList>
    </citation>
    <scope>NUCLEOTIDE SEQUENCE [LARGE SCALE GENOMIC DNA]</scope>
    <source>
        <strain evidence="1 2">203-1</strain>
    </source>
</reference>
<evidence type="ECO:0000313" key="1">
    <source>
        <dbReference type="EMBL" id="AMU93234.1"/>
    </source>
</evidence>
<sequence length="193" mass="20553">MSRTASMAAIDVDRILRDRILASADRIIKMMPAAAKTAAIGSIDVPALVLNIARGIPSVEAGDPEQAEEITRAIAFKRRLIEAAGGAFDAEAVRNLLGHKTVQAVYKAARDRRLLMIDDNGAKLFPAFQFDGNAILPAIPRVLGAAPGASGWAVLQYLVSGDDGLGDARPIDLLRGNQDDVDRVVRVAQTLDD</sequence>
<proteinExistence type="predicted"/>
<protein>
    <recommendedName>
        <fullName evidence="3">DUF2384 domain-containing protein</fullName>
    </recommendedName>
</protein>
<dbReference type="AlphaFoldDB" id="A0A142VTY5"/>
<dbReference type="STRING" id="1219058.AOA14_01290"/>
<evidence type="ECO:0008006" key="3">
    <source>
        <dbReference type="Google" id="ProtNLM"/>
    </source>
</evidence>
<name>A0A142VTY5_9SPHN</name>
<dbReference type="KEGG" id="ster:AOA14_01290"/>
<organism evidence="1 2">
    <name type="scientific">Sphingopyxis terrae subsp. terrae NBRC 15098</name>
    <dbReference type="NCBI Taxonomy" id="1219058"/>
    <lineage>
        <taxon>Bacteria</taxon>
        <taxon>Pseudomonadati</taxon>
        <taxon>Pseudomonadota</taxon>
        <taxon>Alphaproteobacteria</taxon>
        <taxon>Sphingomonadales</taxon>
        <taxon>Sphingomonadaceae</taxon>
        <taxon>Sphingopyxis</taxon>
    </lineage>
</organism>
<accession>A0A142VTY5</accession>
<evidence type="ECO:0000313" key="2">
    <source>
        <dbReference type="Proteomes" id="UP000076234"/>
    </source>
</evidence>